<dbReference type="InterPro" id="IPR002104">
    <property type="entry name" value="Integrase_catalytic"/>
</dbReference>
<dbReference type="InterPro" id="IPR013762">
    <property type="entry name" value="Integrase-like_cat_sf"/>
</dbReference>
<dbReference type="AlphaFoldDB" id="D8PDT3"/>
<gene>
    <name evidence="3" type="ORF">NIDE1657</name>
</gene>
<evidence type="ECO:0000313" key="4">
    <source>
        <dbReference type="Proteomes" id="UP000001660"/>
    </source>
</evidence>
<dbReference type="GO" id="GO:0003677">
    <property type="term" value="F:DNA binding"/>
    <property type="evidence" value="ECO:0007669"/>
    <property type="project" value="InterPro"/>
</dbReference>
<dbReference type="OrthoDB" id="9803188at2"/>
<feature type="domain" description="Tyr recombinase" evidence="2">
    <location>
        <begin position="1"/>
        <end position="118"/>
    </location>
</feature>
<dbReference type="InterPro" id="IPR011010">
    <property type="entry name" value="DNA_brk_join_enz"/>
</dbReference>
<dbReference type="SUPFAM" id="SSF56349">
    <property type="entry name" value="DNA breaking-rejoining enzymes"/>
    <property type="match status" value="1"/>
</dbReference>
<evidence type="ECO:0000259" key="2">
    <source>
        <dbReference type="PROSITE" id="PS51898"/>
    </source>
</evidence>
<dbReference type="Pfam" id="PF00589">
    <property type="entry name" value="Phage_integrase"/>
    <property type="match status" value="1"/>
</dbReference>
<dbReference type="GO" id="GO:0015074">
    <property type="term" value="P:DNA integration"/>
    <property type="evidence" value="ECO:0007669"/>
    <property type="project" value="InterPro"/>
</dbReference>
<evidence type="ECO:0000256" key="1">
    <source>
        <dbReference type="ARBA" id="ARBA00023172"/>
    </source>
</evidence>
<dbReference type="EMBL" id="FP929003">
    <property type="protein sequence ID" value="CBK41392.1"/>
    <property type="molecule type" value="Genomic_DNA"/>
</dbReference>
<reference evidence="3 4" key="1">
    <citation type="journal article" date="2010" name="Proc. Natl. Acad. Sci. U.S.A.">
        <title>A Nitrospira metagenome illuminates the physiology and evolution of globally important nitrite-oxidizing bacteria.</title>
        <authorList>
            <person name="Lucker S."/>
            <person name="Wagner M."/>
            <person name="Maixner F."/>
            <person name="Pelletier E."/>
            <person name="Koch H."/>
            <person name="Vacherie B."/>
            <person name="Rattei T."/>
            <person name="Sinninghe Damste J."/>
            <person name="Spieck E."/>
            <person name="Le Paslier D."/>
            <person name="Daims H."/>
        </authorList>
    </citation>
    <scope>NUCLEOTIDE SEQUENCE [LARGE SCALE GENOMIC DNA]</scope>
</reference>
<dbReference type="eggNOG" id="COG0582">
    <property type="taxonomic scope" value="Bacteria"/>
</dbReference>
<dbReference type="STRING" id="330214.NIDE1657"/>
<accession>D8PDT3</accession>
<keyword evidence="1" id="KW-0233">DNA recombination</keyword>
<proteinExistence type="predicted"/>
<dbReference type="HOGENOM" id="CLU_2068846_0_0_0"/>
<name>D8PDT3_9BACT</name>
<dbReference type="PROSITE" id="PS51898">
    <property type="entry name" value="TYR_RECOMBINASE"/>
    <property type="match status" value="1"/>
</dbReference>
<dbReference type="Gene3D" id="1.10.443.10">
    <property type="entry name" value="Intergrase catalytic core"/>
    <property type="match status" value="1"/>
</dbReference>
<keyword evidence="4" id="KW-1185">Reference proteome</keyword>
<organism evidence="3 4">
    <name type="scientific">Nitrospira defluvii</name>
    <dbReference type="NCBI Taxonomy" id="330214"/>
    <lineage>
        <taxon>Bacteria</taxon>
        <taxon>Pseudomonadati</taxon>
        <taxon>Nitrospirota</taxon>
        <taxon>Nitrospiria</taxon>
        <taxon>Nitrospirales</taxon>
        <taxon>Nitrospiraceae</taxon>
        <taxon>Nitrospira</taxon>
    </lineage>
</organism>
<dbReference type="KEGG" id="nde:NIDE1657"/>
<sequence length="118" mass="13188">MALTFFRTGLRAGEVLGLHRGDLNFHSRSIYVQRNWSRGILGTPKNGKARRVDMSKGLAKALTEWIELQDLEAAAAGQAAPEILFPGNLGGTRREPSYMAENWLRYKLWFPMVAKAGL</sequence>
<protein>
    <submittedName>
        <fullName evidence="3">Phage integrase (Fragment, central)</fullName>
    </submittedName>
</protein>
<dbReference type="GO" id="GO:0006310">
    <property type="term" value="P:DNA recombination"/>
    <property type="evidence" value="ECO:0007669"/>
    <property type="project" value="UniProtKB-KW"/>
</dbReference>
<dbReference type="Proteomes" id="UP000001660">
    <property type="component" value="Chromosome"/>
</dbReference>
<evidence type="ECO:0000313" key="3">
    <source>
        <dbReference type="EMBL" id="CBK41392.1"/>
    </source>
</evidence>